<dbReference type="EMBL" id="LWDV01000005">
    <property type="protein sequence ID" value="OCL28547.1"/>
    <property type="molecule type" value="Genomic_DNA"/>
</dbReference>
<feature type="transmembrane region" description="Helical" evidence="5">
    <location>
        <begin position="71"/>
        <end position="91"/>
    </location>
</feature>
<reference evidence="7" key="1">
    <citation type="submission" date="2016-07" db="EMBL/GenBank/DDBJ databases">
        <authorList>
            <person name="Florea S."/>
            <person name="Webb J.S."/>
            <person name="Jaromczyk J."/>
            <person name="Schardl C.L."/>
        </authorList>
    </citation>
    <scope>NUCLEOTIDE SEQUENCE [LARGE SCALE GENOMIC DNA]</scope>
    <source>
        <strain evidence="7">Z6</strain>
    </source>
</reference>
<feature type="transmembrane region" description="Helical" evidence="5">
    <location>
        <begin position="12"/>
        <end position="33"/>
    </location>
</feature>
<dbReference type="RefSeq" id="WP_068714722.1">
    <property type="nucleotide sequence ID" value="NZ_LWDV01000005.1"/>
</dbReference>
<keyword evidence="7" id="KW-1185">Reference proteome</keyword>
<evidence type="ECO:0000256" key="3">
    <source>
        <dbReference type="ARBA" id="ARBA00022989"/>
    </source>
</evidence>
<proteinExistence type="predicted"/>
<comment type="subcellular location">
    <subcellularLocation>
        <location evidence="1">Membrane</location>
        <topology evidence="1">Multi-pass membrane protein</topology>
    </subcellularLocation>
</comment>
<keyword evidence="3 5" id="KW-1133">Transmembrane helix</keyword>
<evidence type="ECO:0000256" key="2">
    <source>
        <dbReference type="ARBA" id="ARBA00022692"/>
    </source>
</evidence>
<protein>
    <recommendedName>
        <fullName evidence="8">DUF4870 domain-containing protein</fullName>
    </recommendedName>
</protein>
<reference evidence="6 7" key="2">
    <citation type="submission" date="2016-08" db="EMBL/GenBank/DDBJ databases">
        <title>Orenia metallireducens sp. nov. strain Z6, a Novel Metal-reducing Firmicute from the Deep Subsurface.</title>
        <authorList>
            <person name="Maxim B.I."/>
            <person name="Kenneth K."/>
            <person name="Flynn T.M."/>
            <person name="Oloughlin E.J."/>
            <person name="Locke R.A."/>
            <person name="Weber J.R."/>
            <person name="Egan S.M."/>
            <person name="Mackie R.I."/>
            <person name="Cann I.K."/>
        </authorList>
    </citation>
    <scope>NUCLEOTIDE SEQUENCE [LARGE SCALE GENOMIC DNA]</scope>
    <source>
        <strain evidence="6 7">Z6</strain>
    </source>
</reference>
<accession>A0A1C0AD23</accession>
<name>A0A1C0AD23_9FIRM</name>
<keyword evidence="4 5" id="KW-0472">Membrane</keyword>
<feature type="transmembrane region" description="Helical" evidence="5">
    <location>
        <begin position="45"/>
        <end position="65"/>
    </location>
</feature>
<dbReference type="Pfam" id="PF09685">
    <property type="entry name" value="MamF_MmsF"/>
    <property type="match status" value="1"/>
</dbReference>
<evidence type="ECO:0000313" key="7">
    <source>
        <dbReference type="Proteomes" id="UP000093514"/>
    </source>
</evidence>
<evidence type="ECO:0000256" key="5">
    <source>
        <dbReference type="SAM" id="Phobius"/>
    </source>
</evidence>
<gene>
    <name evidence="6" type="ORF">U472_01285</name>
</gene>
<evidence type="ECO:0000256" key="1">
    <source>
        <dbReference type="ARBA" id="ARBA00004141"/>
    </source>
</evidence>
<dbReference type="Proteomes" id="UP000093514">
    <property type="component" value="Unassembled WGS sequence"/>
</dbReference>
<dbReference type="AlphaFoldDB" id="A0A1C0AD23"/>
<dbReference type="InterPro" id="IPR019109">
    <property type="entry name" value="MamF_MmsF"/>
</dbReference>
<comment type="caution">
    <text evidence="6">The sequence shown here is derived from an EMBL/GenBank/DDBJ whole genome shotgun (WGS) entry which is preliminary data.</text>
</comment>
<evidence type="ECO:0008006" key="8">
    <source>
        <dbReference type="Google" id="ProtNLM"/>
    </source>
</evidence>
<keyword evidence="2 5" id="KW-0812">Transmembrane</keyword>
<dbReference type="OrthoDB" id="1954294at2"/>
<evidence type="ECO:0000313" key="6">
    <source>
        <dbReference type="EMBL" id="OCL28547.1"/>
    </source>
</evidence>
<sequence length="108" mass="11769">MLTSDQKILATIAHIGILFGAPILAPLIIYLLSEDSFIRVQAREALFFQGAMVVATVISAVLTFVLIGFAFLAVIGPLSIIAAIVATVKVWNDYDFSYPITGKWARRL</sequence>
<organism evidence="6 7">
    <name type="scientific">Orenia metallireducens</name>
    <dbReference type="NCBI Taxonomy" id="1413210"/>
    <lineage>
        <taxon>Bacteria</taxon>
        <taxon>Bacillati</taxon>
        <taxon>Bacillota</taxon>
        <taxon>Clostridia</taxon>
        <taxon>Halanaerobiales</taxon>
        <taxon>Halobacteroidaceae</taxon>
        <taxon>Orenia</taxon>
    </lineage>
</organism>
<evidence type="ECO:0000256" key="4">
    <source>
        <dbReference type="ARBA" id="ARBA00023136"/>
    </source>
</evidence>